<organism evidence="2 3">
    <name type="scientific">Commensalibacter intestini</name>
    <dbReference type="NCBI Taxonomy" id="479936"/>
    <lineage>
        <taxon>Bacteria</taxon>
        <taxon>Pseudomonadati</taxon>
        <taxon>Pseudomonadota</taxon>
        <taxon>Alphaproteobacteria</taxon>
        <taxon>Acetobacterales</taxon>
        <taxon>Acetobacteraceae</taxon>
    </lineage>
</organism>
<dbReference type="GO" id="GO:0004792">
    <property type="term" value="F:thiosulfate-cyanide sulfurtransferase activity"/>
    <property type="evidence" value="ECO:0007669"/>
    <property type="project" value="TreeGrafter"/>
</dbReference>
<evidence type="ECO:0000313" key="3">
    <source>
        <dbReference type="Proteomes" id="UP000194946"/>
    </source>
</evidence>
<name>A0A251ZTI1_9PROT</name>
<gene>
    <name evidence="2" type="ORF">HK18_00265</name>
</gene>
<keyword evidence="3" id="KW-1185">Reference proteome</keyword>
<evidence type="ECO:0000313" key="2">
    <source>
        <dbReference type="EMBL" id="OUI77980.1"/>
    </source>
</evidence>
<dbReference type="PROSITE" id="PS50206">
    <property type="entry name" value="RHODANESE_3"/>
    <property type="match status" value="1"/>
</dbReference>
<reference evidence="3" key="1">
    <citation type="submission" date="2014-06" db="EMBL/GenBank/DDBJ databases">
        <authorList>
            <person name="Winans N.J."/>
            <person name="Newell P.D."/>
            <person name="Douglas A.E."/>
        </authorList>
    </citation>
    <scope>NUCLEOTIDE SEQUENCE [LARGE SCALE GENOMIC DNA]</scope>
    <source>
        <strain evidence="3">DmL_052</strain>
    </source>
</reference>
<comment type="caution">
    <text evidence="2">The sequence shown here is derived from an EMBL/GenBank/DDBJ whole genome shotgun (WGS) entry which is preliminary data.</text>
</comment>
<dbReference type="AlphaFoldDB" id="A0A251ZTI1"/>
<dbReference type="PANTHER" id="PTHR44086:SF10">
    <property type="entry name" value="THIOSULFATE SULFURTRANSFERASE_RHODANESE-LIKE DOMAIN-CONTAINING PROTEIN 3"/>
    <property type="match status" value="1"/>
</dbReference>
<accession>A0A251ZTI1</accession>
<dbReference type="Proteomes" id="UP000194946">
    <property type="component" value="Unassembled WGS sequence"/>
</dbReference>
<dbReference type="InterPro" id="IPR036873">
    <property type="entry name" value="Rhodanese-like_dom_sf"/>
</dbReference>
<evidence type="ECO:0000259" key="1">
    <source>
        <dbReference type="PROSITE" id="PS50206"/>
    </source>
</evidence>
<dbReference type="SMART" id="SM00450">
    <property type="entry name" value="RHOD"/>
    <property type="match status" value="1"/>
</dbReference>
<proteinExistence type="predicted"/>
<dbReference type="Gene3D" id="3.40.250.10">
    <property type="entry name" value="Rhodanese-like domain"/>
    <property type="match status" value="1"/>
</dbReference>
<dbReference type="InterPro" id="IPR001763">
    <property type="entry name" value="Rhodanese-like_dom"/>
</dbReference>
<dbReference type="Pfam" id="PF00581">
    <property type="entry name" value="Rhodanese"/>
    <property type="match status" value="1"/>
</dbReference>
<dbReference type="SUPFAM" id="SSF52821">
    <property type="entry name" value="Rhodanese/Cell cycle control phosphatase"/>
    <property type="match status" value="1"/>
</dbReference>
<protein>
    <submittedName>
        <fullName evidence="2">Sulfurtransferase</fullName>
    </submittedName>
</protein>
<keyword evidence="2" id="KW-0808">Transferase</keyword>
<dbReference type="PANTHER" id="PTHR44086">
    <property type="entry name" value="THIOSULFATE SULFURTRANSFERASE RDL2, MITOCHONDRIAL-RELATED"/>
    <property type="match status" value="1"/>
</dbReference>
<dbReference type="EMBL" id="JOPB01000010">
    <property type="protein sequence ID" value="OUI77980.1"/>
    <property type="molecule type" value="Genomic_DNA"/>
</dbReference>
<sequence length="136" mass="15026">MIDEKTPQETWLQLKSDVNAILIDVRTPQEWDRIGYPDLLSLGKDVVRVSVQNIVGERNDKFVLDLKAAGIQPEQKLYFICRSGKRSLLAADLAQQAGFHNVINVTDGFEGPADQIGNTGTIAGWLAEKLPAIQPI</sequence>
<feature type="domain" description="Rhodanese" evidence="1">
    <location>
        <begin position="16"/>
        <end position="121"/>
    </location>
</feature>
<dbReference type="RefSeq" id="WP_086632549.1">
    <property type="nucleotide sequence ID" value="NZ_JOPB01000010.1"/>
</dbReference>